<keyword evidence="3 4" id="KW-0694">RNA-binding</keyword>
<proteinExistence type="inferred from homology"/>
<dbReference type="RefSeq" id="WP_204131946.1">
    <property type="nucleotide sequence ID" value="NZ_JAFDVD010000015.1"/>
</dbReference>
<dbReference type="InterPro" id="IPR036107">
    <property type="entry name" value="CsrA_sf"/>
</dbReference>
<comment type="subcellular location">
    <subcellularLocation>
        <location evidence="4">Cytoplasm</location>
    </subcellularLocation>
</comment>
<dbReference type="PANTHER" id="PTHR34984:SF1">
    <property type="entry name" value="CARBON STORAGE REGULATOR"/>
    <property type="match status" value="1"/>
</dbReference>
<feature type="region of interest" description="Disordered" evidence="5">
    <location>
        <begin position="77"/>
        <end position="101"/>
    </location>
</feature>
<organism evidence="6 7">
    <name type="scientific">Phycicoccus sonneratiae</name>
    <dbReference type="NCBI Taxonomy" id="2807628"/>
    <lineage>
        <taxon>Bacteria</taxon>
        <taxon>Bacillati</taxon>
        <taxon>Actinomycetota</taxon>
        <taxon>Actinomycetes</taxon>
        <taxon>Micrococcales</taxon>
        <taxon>Intrasporangiaceae</taxon>
        <taxon>Phycicoccus</taxon>
    </lineage>
</organism>
<dbReference type="InterPro" id="IPR003751">
    <property type="entry name" value="CsrA"/>
</dbReference>
<reference evidence="6" key="1">
    <citation type="submission" date="2021-02" db="EMBL/GenBank/DDBJ databases">
        <title>Phycicoccus sp. MQZ13P-5T, whole genome shotgun sequence.</title>
        <authorList>
            <person name="Tuo L."/>
        </authorList>
    </citation>
    <scope>NUCLEOTIDE SEQUENCE</scope>
    <source>
        <strain evidence="6">MQZ13P-5</strain>
    </source>
</reference>
<protein>
    <recommendedName>
        <fullName evidence="4">Translational regulator CsrA</fullName>
    </recommendedName>
</protein>
<dbReference type="Proteomes" id="UP001430172">
    <property type="component" value="Unassembled WGS sequence"/>
</dbReference>
<evidence type="ECO:0000256" key="4">
    <source>
        <dbReference type="HAMAP-Rule" id="MF_00167"/>
    </source>
</evidence>
<keyword evidence="4" id="KW-1005">Bacterial flagellum biogenesis</keyword>
<keyword evidence="4" id="KW-0678">Repressor</keyword>
<comment type="similarity">
    <text evidence="4">Belongs to the CsrA/RsmA family.</text>
</comment>
<dbReference type="Pfam" id="PF02599">
    <property type="entry name" value="CsrA"/>
    <property type="match status" value="1"/>
</dbReference>
<keyword evidence="7" id="KW-1185">Reference proteome</keyword>
<comment type="subunit">
    <text evidence="4">Homodimer; the beta-strands of each monomer intercalate to form a hydrophobic core, while the alpha-helices form wings that extend away from the core.</text>
</comment>
<evidence type="ECO:0000256" key="5">
    <source>
        <dbReference type="SAM" id="MobiDB-lite"/>
    </source>
</evidence>
<keyword evidence="1 4" id="KW-0963">Cytoplasm</keyword>
<dbReference type="Gene3D" id="2.60.40.4380">
    <property type="entry name" value="Translational regulator CsrA"/>
    <property type="match status" value="1"/>
</dbReference>
<gene>
    <name evidence="4 6" type="primary">csrA</name>
    <name evidence="6" type="ORF">JQN70_13845</name>
</gene>
<dbReference type="PANTHER" id="PTHR34984">
    <property type="entry name" value="CARBON STORAGE REGULATOR"/>
    <property type="match status" value="1"/>
</dbReference>
<dbReference type="NCBIfam" id="TIGR00202">
    <property type="entry name" value="csrA"/>
    <property type="match status" value="1"/>
</dbReference>
<dbReference type="HAMAP" id="MF_00167">
    <property type="entry name" value="CsrA"/>
    <property type="match status" value="1"/>
</dbReference>
<dbReference type="NCBIfam" id="NF002469">
    <property type="entry name" value="PRK01712.1"/>
    <property type="match status" value="1"/>
</dbReference>
<keyword evidence="2 4" id="KW-0810">Translation regulation</keyword>
<dbReference type="SUPFAM" id="SSF117130">
    <property type="entry name" value="CsrA-like"/>
    <property type="match status" value="1"/>
</dbReference>
<evidence type="ECO:0000256" key="1">
    <source>
        <dbReference type="ARBA" id="ARBA00022490"/>
    </source>
</evidence>
<comment type="function">
    <text evidence="4">A translational regulator that binds mRNA to regulate translation initiation and/or mRNA stability. Usually binds in the 5'-UTR at or near the Shine-Dalgarno sequence preventing ribosome-binding, thus repressing translation. Its main target seems to be the major flagellin gene, while its function is anatagonized by FliW.</text>
</comment>
<comment type="caution">
    <text evidence="6">The sequence shown here is derived from an EMBL/GenBank/DDBJ whole genome shotgun (WGS) entry which is preliminary data.</text>
</comment>
<accession>A0ABS2CNL8</accession>
<evidence type="ECO:0000313" key="7">
    <source>
        <dbReference type="Proteomes" id="UP001430172"/>
    </source>
</evidence>
<evidence type="ECO:0000313" key="6">
    <source>
        <dbReference type="EMBL" id="MBM6401477.1"/>
    </source>
</evidence>
<dbReference type="EMBL" id="JAFDVD010000015">
    <property type="protein sequence ID" value="MBM6401477.1"/>
    <property type="molecule type" value="Genomic_DNA"/>
</dbReference>
<name>A0ABS2CNL8_9MICO</name>
<sequence>MLVLSRRPHEGIRIRHDIVVTVLEISGDKVRLGIEAPANVQIHREEIYLAVRRANEEASATSSAAVAGLARVIGDRAGDTAAAPTPGAPPGPPRADDAPAG</sequence>
<evidence type="ECO:0000256" key="3">
    <source>
        <dbReference type="ARBA" id="ARBA00022884"/>
    </source>
</evidence>
<evidence type="ECO:0000256" key="2">
    <source>
        <dbReference type="ARBA" id="ARBA00022845"/>
    </source>
</evidence>